<keyword evidence="9 18" id="KW-0630">Potassium</keyword>
<name>A0A5B6TK42_9BACT</name>
<feature type="binding site" evidence="18">
    <location>
        <position position="58"/>
    </location>
    <ligand>
        <name>K(+)</name>
        <dbReference type="ChEBI" id="CHEBI:29103"/>
    </ligand>
</feature>
<dbReference type="InterPro" id="IPR004443">
    <property type="entry name" value="YjeF_N_dom"/>
</dbReference>
<evidence type="ECO:0000256" key="1">
    <source>
        <dbReference type="ARBA" id="ARBA00000013"/>
    </source>
</evidence>
<dbReference type="EC" id="5.1.99.6" evidence="19"/>
<evidence type="ECO:0000256" key="4">
    <source>
        <dbReference type="ARBA" id="ARBA00009524"/>
    </source>
</evidence>
<comment type="subunit">
    <text evidence="17">Homotetramer.</text>
</comment>
<evidence type="ECO:0000256" key="3">
    <source>
        <dbReference type="ARBA" id="ARBA00006001"/>
    </source>
</evidence>
<evidence type="ECO:0000256" key="12">
    <source>
        <dbReference type="ARBA" id="ARBA00023239"/>
    </source>
</evidence>
<dbReference type="Gene3D" id="3.40.1190.20">
    <property type="match status" value="1"/>
</dbReference>
<dbReference type="AlphaFoldDB" id="A0A5B6TK42"/>
<evidence type="ECO:0000256" key="5">
    <source>
        <dbReference type="ARBA" id="ARBA00022723"/>
    </source>
</evidence>
<keyword evidence="7 17" id="KW-0067">ATP-binding</keyword>
<dbReference type="Pfam" id="PF01256">
    <property type="entry name" value="Carb_kinase"/>
    <property type="match status" value="1"/>
</dbReference>
<dbReference type="HAMAP" id="MF_01966">
    <property type="entry name" value="NADHX_epimerase"/>
    <property type="match status" value="1"/>
</dbReference>
<evidence type="ECO:0000256" key="10">
    <source>
        <dbReference type="ARBA" id="ARBA00023027"/>
    </source>
</evidence>
<feature type="binding site" evidence="17">
    <location>
        <position position="376"/>
    </location>
    <ligand>
        <name>(6S)-NADPHX</name>
        <dbReference type="ChEBI" id="CHEBI:64076"/>
    </ligand>
</feature>
<evidence type="ECO:0000256" key="19">
    <source>
        <dbReference type="PIRNR" id="PIRNR017184"/>
    </source>
</evidence>
<comment type="catalytic activity">
    <reaction evidence="16 17 19">
        <text>(6S)-NADPHX + ADP = AMP + phosphate + NADPH + H(+)</text>
        <dbReference type="Rhea" id="RHEA:32235"/>
        <dbReference type="ChEBI" id="CHEBI:15378"/>
        <dbReference type="ChEBI" id="CHEBI:43474"/>
        <dbReference type="ChEBI" id="CHEBI:57783"/>
        <dbReference type="ChEBI" id="CHEBI:64076"/>
        <dbReference type="ChEBI" id="CHEBI:456215"/>
        <dbReference type="ChEBI" id="CHEBI:456216"/>
        <dbReference type="EC" id="4.2.1.136"/>
    </reaction>
</comment>
<dbReference type="PROSITE" id="PS01050">
    <property type="entry name" value="YJEF_C_2"/>
    <property type="match status" value="1"/>
</dbReference>
<feature type="binding site" evidence="18">
    <location>
        <position position="158"/>
    </location>
    <ligand>
        <name>(6S)-NADPHX</name>
        <dbReference type="ChEBI" id="CHEBI:64076"/>
    </ligand>
</feature>
<feature type="binding site" evidence="18">
    <location>
        <position position="140"/>
    </location>
    <ligand>
        <name>(6S)-NADPHX</name>
        <dbReference type="ChEBI" id="CHEBI:64076"/>
    </ligand>
</feature>
<comment type="similarity">
    <text evidence="18">Belongs to the NnrE/AIBP family.</text>
</comment>
<evidence type="ECO:0000313" key="23">
    <source>
        <dbReference type="Proteomes" id="UP000324133"/>
    </source>
</evidence>
<dbReference type="InterPro" id="IPR030677">
    <property type="entry name" value="Nnr"/>
</dbReference>
<evidence type="ECO:0000259" key="21">
    <source>
        <dbReference type="PROSITE" id="PS51385"/>
    </source>
</evidence>
<dbReference type="NCBIfam" id="TIGR00196">
    <property type="entry name" value="yjeF_cterm"/>
    <property type="match status" value="1"/>
</dbReference>
<dbReference type="GO" id="GO:0046872">
    <property type="term" value="F:metal ion binding"/>
    <property type="evidence" value="ECO:0007669"/>
    <property type="project" value="UniProtKB-UniRule"/>
</dbReference>
<evidence type="ECO:0000256" key="16">
    <source>
        <dbReference type="ARBA" id="ARBA00049209"/>
    </source>
</evidence>
<dbReference type="GO" id="GO:0005524">
    <property type="term" value="F:ATP binding"/>
    <property type="evidence" value="ECO:0007669"/>
    <property type="project" value="UniProtKB-UniRule"/>
</dbReference>
<evidence type="ECO:0000256" key="17">
    <source>
        <dbReference type="HAMAP-Rule" id="MF_01965"/>
    </source>
</evidence>
<dbReference type="OrthoDB" id="9806925at2"/>
<feature type="domain" description="YjeF C-terminal" evidence="20">
    <location>
        <begin position="226"/>
        <end position="500"/>
    </location>
</feature>
<dbReference type="InterPro" id="IPR036652">
    <property type="entry name" value="YjeF_N_dom_sf"/>
</dbReference>
<comment type="function">
    <text evidence="17">Catalyzes the dehydration of the S-form of NAD(P)HX at the expense of ADP, which is converted to AMP. Together with NAD(P)HX epimerase, which catalyzes the epimerization of the S- and R-forms, the enzyme allows the repair of both epimers of NAD(P)HX, a damaged form of NAD(P)H that is a result of enzymatic or heat-dependent hydration.</text>
</comment>
<feature type="binding site" evidence="17">
    <location>
        <position position="261"/>
    </location>
    <ligand>
        <name>(6S)-NADPHX</name>
        <dbReference type="ChEBI" id="CHEBI:64076"/>
    </ligand>
</feature>
<comment type="cofactor">
    <cofactor evidence="17">
        <name>Mg(2+)</name>
        <dbReference type="ChEBI" id="CHEBI:18420"/>
    </cofactor>
</comment>
<evidence type="ECO:0000256" key="7">
    <source>
        <dbReference type="ARBA" id="ARBA00022840"/>
    </source>
</evidence>
<dbReference type="Gene3D" id="3.40.50.10260">
    <property type="entry name" value="YjeF N-terminal domain"/>
    <property type="match status" value="1"/>
</dbReference>
<comment type="similarity">
    <text evidence="17">Belongs to the NnrD/CARKD family.</text>
</comment>
<evidence type="ECO:0000256" key="8">
    <source>
        <dbReference type="ARBA" id="ARBA00022857"/>
    </source>
</evidence>
<reference evidence="22 23" key="1">
    <citation type="submission" date="2019-07" db="EMBL/GenBank/DDBJ databases">
        <title>Rufibacter sp. nov., isolated from lake sediment.</title>
        <authorList>
            <person name="Qu J.-H."/>
        </authorList>
    </citation>
    <scope>NUCLEOTIDE SEQUENCE [LARGE SCALE GENOMIC DNA]</scope>
    <source>
        <strain evidence="22 23">NBS58-1</strain>
    </source>
</reference>
<dbReference type="NCBIfam" id="TIGR00197">
    <property type="entry name" value="yjeF_nterm"/>
    <property type="match status" value="1"/>
</dbReference>
<comment type="similarity">
    <text evidence="4 19">In the C-terminal section; belongs to the NnrD/CARKD family.</text>
</comment>
<dbReference type="Proteomes" id="UP000324133">
    <property type="component" value="Unassembled WGS sequence"/>
</dbReference>
<feature type="binding site" evidence="17">
    <location>
        <position position="325"/>
    </location>
    <ligand>
        <name>(6S)-NADPHX</name>
        <dbReference type="ChEBI" id="CHEBI:64076"/>
    </ligand>
</feature>
<keyword evidence="8 17" id="KW-0521">NADP</keyword>
<keyword evidence="12 17" id="KW-0456">Lyase</keyword>
<dbReference type="InterPro" id="IPR029056">
    <property type="entry name" value="Ribokinase-like"/>
</dbReference>
<dbReference type="GO" id="GO:0052855">
    <property type="term" value="F:ADP-dependent NAD(P)H-hydrate dehydratase activity"/>
    <property type="evidence" value="ECO:0007669"/>
    <property type="project" value="UniProtKB-UniRule"/>
</dbReference>
<keyword evidence="23" id="KW-1185">Reference proteome</keyword>
<dbReference type="PANTHER" id="PTHR12592">
    <property type="entry name" value="ATP-DEPENDENT (S)-NAD(P)H-HYDRATE DEHYDRATASE FAMILY MEMBER"/>
    <property type="match status" value="1"/>
</dbReference>
<dbReference type="CDD" id="cd01171">
    <property type="entry name" value="YXKO-related"/>
    <property type="match status" value="1"/>
</dbReference>
<evidence type="ECO:0000259" key="20">
    <source>
        <dbReference type="PROSITE" id="PS51383"/>
    </source>
</evidence>
<keyword evidence="10 17" id="KW-0520">NAD</keyword>
<dbReference type="GO" id="GO:0046496">
    <property type="term" value="P:nicotinamide nucleotide metabolic process"/>
    <property type="evidence" value="ECO:0007669"/>
    <property type="project" value="UniProtKB-UniRule"/>
</dbReference>
<dbReference type="PIRSF" id="PIRSF017184">
    <property type="entry name" value="Nnr"/>
    <property type="match status" value="1"/>
</dbReference>
<evidence type="ECO:0000256" key="14">
    <source>
        <dbReference type="ARBA" id="ARBA00025153"/>
    </source>
</evidence>
<dbReference type="PROSITE" id="PS51385">
    <property type="entry name" value="YJEF_N"/>
    <property type="match status" value="1"/>
</dbReference>
<comment type="cofactor">
    <cofactor evidence="18 19">
        <name>K(+)</name>
        <dbReference type="ChEBI" id="CHEBI:29103"/>
    </cofactor>
    <text evidence="18 19">Binds 1 potassium ion per subunit.</text>
</comment>
<dbReference type="EMBL" id="VKKY01000001">
    <property type="protein sequence ID" value="KAA3440653.1"/>
    <property type="molecule type" value="Genomic_DNA"/>
</dbReference>
<dbReference type="HAMAP" id="MF_01965">
    <property type="entry name" value="NADHX_dehydratase"/>
    <property type="match status" value="1"/>
</dbReference>
<dbReference type="PANTHER" id="PTHR12592:SF0">
    <property type="entry name" value="ATP-DEPENDENT (S)-NAD(P)H-HYDRATE DEHYDRATASE"/>
    <property type="match status" value="1"/>
</dbReference>
<evidence type="ECO:0000256" key="6">
    <source>
        <dbReference type="ARBA" id="ARBA00022741"/>
    </source>
</evidence>
<protein>
    <recommendedName>
        <fullName evidence="19">Bifunctional NAD(P)H-hydrate repair enzyme</fullName>
    </recommendedName>
    <alternativeName>
        <fullName evidence="19">Nicotinamide nucleotide repair protein</fullName>
    </alternativeName>
    <domain>
        <recommendedName>
            <fullName evidence="19">ADP-dependent (S)-NAD(P)H-hydrate dehydratase</fullName>
            <ecNumber evidence="19">4.2.1.136</ecNumber>
        </recommendedName>
        <alternativeName>
            <fullName evidence="19">ADP-dependent NAD(P)HX dehydratase</fullName>
        </alternativeName>
    </domain>
    <domain>
        <recommendedName>
            <fullName evidence="19">NAD(P)H-hydrate epimerase</fullName>
            <ecNumber evidence="19">5.1.99.6</ecNumber>
        </recommendedName>
    </domain>
</protein>
<feature type="domain" description="YjeF N-terminal" evidence="21">
    <location>
        <begin position="9"/>
        <end position="216"/>
    </location>
</feature>
<evidence type="ECO:0000256" key="9">
    <source>
        <dbReference type="ARBA" id="ARBA00022958"/>
    </source>
</evidence>
<keyword evidence="5 18" id="KW-0479">Metal-binding</keyword>
<evidence type="ECO:0000256" key="18">
    <source>
        <dbReference type="HAMAP-Rule" id="MF_01966"/>
    </source>
</evidence>
<feature type="binding site" evidence="17">
    <location>
        <position position="441"/>
    </location>
    <ligand>
        <name>(6S)-NADPHX</name>
        <dbReference type="ChEBI" id="CHEBI:64076"/>
    </ligand>
</feature>
<evidence type="ECO:0000256" key="2">
    <source>
        <dbReference type="ARBA" id="ARBA00000909"/>
    </source>
</evidence>
<sequence>MKILTAAQTRAADAYTIAQEPISSLDLMERAAGALVQWLKQKYTPETPLYIFCGPGNNGGDGLAAARLLHNDGYNVQVFLPEVSQNPSADFTQNLDRLPQAIPVTRIQTSADLLSALPVQAVILDGLFGSGISRALEGLYAEVVTYLNQQEATVIAIDIPSGLYADAPTPSESAVVQADVTLTFERPKLAFLLPASGKYVGVWHVLPIGLHPEFLAQVESPYQVILLDTVKTLLRKRSKFSHKGTFGHALLVGGSYGKMGAITMSAHAALRAGVGLLTVQVPKTGYNILQTAVPEAMVLTDDHDLHLSQFPDELNKYQCIGIGPGLGQAEDSRLALESLFRQKLPPLVLDADALNLLASDRLLRQQLPPDTILTPHPKEFERLTGPAIDDFHRLQLLQSFCAEHACYVILKGAHTCIGTPSGEFYFNTTGNPGMATGGTGDVLTGILTSLRAQGCPALETCFLGVYLHGLAGDIAAEAEGETSLIASDLYKYLGAAFQRLSSR</sequence>
<evidence type="ECO:0000313" key="22">
    <source>
        <dbReference type="EMBL" id="KAA3440653.1"/>
    </source>
</evidence>
<dbReference type="RefSeq" id="WP_149090284.1">
    <property type="nucleotide sequence ID" value="NZ_VKKY01000001.1"/>
</dbReference>
<feature type="binding site" evidence="18">
    <location>
        <position position="161"/>
    </location>
    <ligand>
        <name>K(+)</name>
        <dbReference type="ChEBI" id="CHEBI:29103"/>
    </ligand>
</feature>
<comment type="similarity">
    <text evidence="3 19">In the N-terminal section; belongs to the NnrE/AIBP family.</text>
</comment>
<evidence type="ECO:0000256" key="15">
    <source>
        <dbReference type="ARBA" id="ARBA00048238"/>
    </source>
</evidence>
<accession>A0A5B6TK42</accession>
<dbReference type="SUPFAM" id="SSF64153">
    <property type="entry name" value="YjeF N-terminal domain-like"/>
    <property type="match status" value="1"/>
</dbReference>
<dbReference type="InterPro" id="IPR017953">
    <property type="entry name" value="Carbohydrate_kinase_pred_CS"/>
</dbReference>
<dbReference type="InterPro" id="IPR000631">
    <property type="entry name" value="CARKD"/>
</dbReference>
<feature type="binding site" evidence="18">
    <location>
        <begin position="129"/>
        <end position="135"/>
    </location>
    <ligand>
        <name>(6S)-NADPHX</name>
        <dbReference type="ChEBI" id="CHEBI:64076"/>
    </ligand>
</feature>
<evidence type="ECO:0000256" key="13">
    <source>
        <dbReference type="ARBA" id="ARBA00023268"/>
    </source>
</evidence>
<dbReference type="GO" id="GO:0110051">
    <property type="term" value="P:metabolite repair"/>
    <property type="evidence" value="ECO:0007669"/>
    <property type="project" value="TreeGrafter"/>
</dbReference>
<feature type="binding site" evidence="17">
    <location>
        <begin position="411"/>
        <end position="415"/>
    </location>
    <ligand>
        <name>AMP</name>
        <dbReference type="ChEBI" id="CHEBI:456215"/>
    </ligand>
</feature>
<gene>
    <name evidence="17" type="primary">nnrD</name>
    <name evidence="18" type="synonym">nnrE</name>
    <name evidence="22" type="ORF">FOA19_08390</name>
</gene>
<feature type="binding site" evidence="18">
    <location>
        <begin position="57"/>
        <end position="61"/>
    </location>
    <ligand>
        <name>(6S)-NADPHX</name>
        <dbReference type="ChEBI" id="CHEBI:64076"/>
    </ligand>
</feature>
<comment type="function">
    <text evidence="18">Catalyzes the epimerization of the S- and R-forms of NAD(P)HX, a damaged form of NAD(P)H that is a result of enzymatic or heat-dependent hydration. This is a prerequisite for the S-specific NAD(P)H-hydrate dehydratase to allow the repair of both epimers of NAD(P)HX.</text>
</comment>
<dbReference type="Pfam" id="PF03853">
    <property type="entry name" value="YjeF_N"/>
    <property type="match status" value="1"/>
</dbReference>
<proteinExistence type="inferred from homology"/>
<keyword evidence="6 17" id="KW-0547">Nucleotide-binding</keyword>
<keyword evidence="11 18" id="KW-0413">Isomerase</keyword>
<evidence type="ECO:0000256" key="11">
    <source>
        <dbReference type="ARBA" id="ARBA00023235"/>
    </source>
</evidence>
<dbReference type="PROSITE" id="PS51383">
    <property type="entry name" value="YJEF_C_3"/>
    <property type="match status" value="1"/>
</dbReference>
<comment type="catalytic activity">
    <reaction evidence="15 17 19">
        <text>(6S)-NADHX + ADP = AMP + phosphate + NADH + H(+)</text>
        <dbReference type="Rhea" id="RHEA:32223"/>
        <dbReference type="ChEBI" id="CHEBI:15378"/>
        <dbReference type="ChEBI" id="CHEBI:43474"/>
        <dbReference type="ChEBI" id="CHEBI:57945"/>
        <dbReference type="ChEBI" id="CHEBI:64074"/>
        <dbReference type="ChEBI" id="CHEBI:456215"/>
        <dbReference type="ChEBI" id="CHEBI:456216"/>
        <dbReference type="EC" id="4.2.1.136"/>
    </reaction>
</comment>
<feature type="binding site" evidence="17">
    <location>
        <position position="440"/>
    </location>
    <ligand>
        <name>AMP</name>
        <dbReference type="ChEBI" id="CHEBI:456215"/>
    </ligand>
</feature>
<feature type="binding site" evidence="18">
    <location>
        <position position="125"/>
    </location>
    <ligand>
        <name>K(+)</name>
        <dbReference type="ChEBI" id="CHEBI:29103"/>
    </ligand>
</feature>
<dbReference type="EC" id="4.2.1.136" evidence="19"/>
<comment type="catalytic activity">
    <reaction evidence="1 18 19">
        <text>(6R)-NADHX = (6S)-NADHX</text>
        <dbReference type="Rhea" id="RHEA:32215"/>
        <dbReference type="ChEBI" id="CHEBI:64074"/>
        <dbReference type="ChEBI" id="CHEBI:64075"/>
        <dbReference type="EC" id="5.1.99.6"/>
    </reaction>
</comment>
<dbReference type="GO" id="GO:0052856">
    <property type="term" value="F:NAD(P)HX epimerase activity"/>
    <property type="evidence" value="ECO:0007669"/>
    <property type="project" value="UniProtKB-UniRule"/>
</dbReference>
<comment type="catalytic activity">
    <reaction evidence="2 18 19">
        <text>(6R)-NADPHX = (6S)-NADPHX</text>
        <dbReference type="Rhea" id="RHEA:32227"/>
        <dbReference type="ChEBI" id="CHEBI:64076"/>
        <dbReference type="ChEBI" id="CHEBI:64077"/>
        <dbReference type="EC" id="5.1.99.6"/>
    </reaction>
</comment>
<comment type="caution">
    <text evidence="22">The sequence shown here is derived from an EMBL/GenBank/DDBJ whole genome shotgun (WGS) entry which is preliminary data.</text>
</comment>
<comment type="function">
    <text evidence="14 19">Bifunctional enzyme that catalyzes the epimerization of the S- and R-forms of NAD(P)HX and the dehydration of the S-form of NAD(P)HX at the expense of ADP, which is converted to AMP. This allows the repair of both epimers of NAD(P)HX, a damaged form of NAD(P)H that is a result of enzymatic or heat-dependent hydration.</text>
</comment>
<organism evidence="22 23">
    <name type="scientific">Rufibacter hautae</name>
    <dbReference type="NCBI Taxonomy" id="2595005"/>
    <lineage>
        <taxon>Bacteria</taxon>
        <taxon>Pseudomonadati</taxon>
        <taxon>Bacteroidota</taxon>
        <taxon>Cytophagia</taxon>
        <taxon>Cytophagales</taxon>
        <taxon>Hymenobacteraceae</taxon>
        <taxon>Rufibacter</taxon>
    </lineage>
</organism>
<keyword evidence="13" id="KW-0511">Multifunctional enzyme</keyword>
<dbReference type="SUPFAM" id="SSF53613">
    <property type="entry name" value="Ribokinase-like"/>
    <property type="match status" value="1"/>
</dbReference>